<dbReference type="InterPro" id="IPR050343">
    <property type="entry name" value="RsuA_PseudoU_synthase"/>
</dbReference>
<dbReference type="NCBIfam" id="TIGR00093">
    <property type="entry name" value="pseudouridine synthase"/>
    <property type="match status" value="1"/>
</dbReference>
<dbReference type="AlphaFoldDB" id="A0A182C798"/>
<dbReference type="InterPro" id="IPR000748">
    <property type="entry name" value="PsdUridine_synth_RsuA/RluB/E/F"/>
</dbReference>
<evidence type="ECO:0000256" key="1">
    <source>
        <dbReference type="ARBA" id="ARBA00008348"/>
    </source>
</evidence>
<keyword evidence="8" id="KW-1185">Reference proteome</keyword>
<dbReference type="GO" id="GO:0003723">
    <property type="term" value="F:RNA binding"/>
    <property type="evidence" value="ECO:0007669"/>
    <property type="project" value="UniProtKB-KW"/>
</dbReference>
<keyword evidence="3 5" id="KW-0413">Isomerase</keyword>
<protein>
    <recommendedName>
        <fullName evidence="5">Pseudouridine synthase</fullName>
        <ecNumber evidence="5">5.4.99.-</ecNumber>
    </recommendedName>
</protein>
<dbReference type="CDD" id="cd00165">
    <property type="entry name" value="S4"/>
    <property type="match status" value="1"/>
</dbReference>
<dbReference type="STRING" id="1453497.AT15_07855"/>
<dbReference type="InterPro" id="IPR006145">
    <property type="entry name" value="PsdUridine_synth_RsuA/RluA"/>
</dbReference>
<dbReference type="InterPro" id="IPR002942">
    <property type="entry name" value="S4_RNA-bd"/>
</dbReference>
<organism evidence="7 8">
    <name type="scientific">Kosmotoga arenicorallina S304</name>
    <dbReference type="NCBI Taxonomy" id="1453497"/>
    <lineage>
        <taxon>Bacteria</taxon>
        <taxon>Thermotogati</taxon>
        <taxon>Thermotogota</taxon>
        <taxon>Thermotogae</taxon>
        <taxon>Kosmotogales</taxon>
        <taxon>Kosmotogaceae</taxon>
        <taxon>Kosmotoga</taxon>
    </lineage>
</organism>
<dbReference type="InterPro" id="IPR018496">
    <property type="entry name" value="PsdUridine_synth_RsuA/RluB_CS"/>
</dbReference>
<dbReference type="InterPro" id="IPR020094">
    <property type="entry name" value="TruA/RsuA/RluB/E/F_N"/>
</dbReference>
<dbReference type="InterPro" id="IPR036986">
    <property type="entry name" value="S4_RNA-bd_sf"/>
</dbReference>
<dbReference type="GO" id="GO:0120159">
    <property type="term" value="F:rRNA pseudouridine synthase activity"/>
    <property type="evidence" value="ECO:0007669"/>
    <property type="project" value="UniProtKB-ARBA"/>
</dbReference>
<dbReference type="Gene3D" id="3.30.70.1560">
    <property type="entry name" value="Alpha-L RNA-binding motif"/>
    <property type="match status" value="1"/>
</dbReference>
<dbReference type="EC" id="5.4.99.-" evidence="5"/>
<dbReference type="SUPFAM" id="SSF55120">
    <property type="entry name" value="Pseudouridine synthase"/>
    <property type="match status" value="1"/>
</dbReference>
<dbReference type="PANTHER" id="PTHR47683">
    <property type="entry name" value="PSEUDOURIDINE SYNTHASE FAMILY PROTEIN-RELATED"/>
    <property type="match status" value="1"/>
</dbReference>
<name>A0A182C798_9BACT</name>
<dbReference type="SMART" id="SM00363">
    <property type="entry name" value="S4"/>
    <property type="match status" value="1"/>
</dbReference>
<evidence type="ECO:0000313" key="7">
    <source>
        <dbReference type="EMBL" id="OAA31401.1"/>
    </source>
</evidence>
<reference evidence="7 8" key="1">
    <citation type="submission" date="2014-02" db="EMBL/GenBank/DDBJ databases">
        <title>Kosmotoga genome sequencing.</title>
        <authorList>
            <person name="Pollo S.M."/>
            <person name="Charchuk R."/>
            <person name="Nesbo C.L."/>
        </authorList>
    </citation>
    <scope>NUCLEOTIDE SEQUENCE [LARGE SCALE GENOMIC DNA]</scope>
    <source>
        <strain evidence="7 8">S304</strain>
    </source>
</reference>
<proteinExistence type="inferred from homology"/>
<keyword evidence="2 4" id="KW-0694">RNA-binding</keyword>
<evidence type="ECO:0000256" key="2">
    <source>
        <dbReference type="ARBA" id="ARBA00022884"/>
    </source>
</evidence>
<dbReference type="PANTHER" id="PTHR47683:SF4">
    <property type="entry name" value="PSEUDOURIDINE SYNTHASE"/>
    <property type="match status" value="1"/>
</dbReference>
<dbReference type="PROSITE" id="PS50889">
    <property type="entry name" value="S4"/>
    <property type="match status" value="1"/>
</dbReference>
<dbReference type="PATRIC" id="fig|1453497.3.peg.1563"/>
<evidence type="ECO:0000256" key="4">
    <source>
        <dbReference type="PROSITE-ProRule" id="PRU00182"/>
    </source>
</evidence>
<dbReference type="Proteomes" id="UP000077339">
    <property type="component" value="Unassembled WGS sequence"/>
</dbReference>
<dbReference type="PROSITE" id="PS01149">
    <property type="entry name" value="PSI_RSU"/>
    <property type="match status" value="1"/>
</dbReference>
<dbReference type="InterPro" id="IPR020103">
    <property type="entry name" value="PsdUridine_synth_cat_dom_sf"/>
</dbReference>
<gene>
    <name evidence="7" type="ORF">AT15_07855</name>
</gene>
<comment type="similarity">
    <text evidence="1 5">Belongs to the pseudouridine synthase RsuA family.</text>
</comment>
<sequence length="238" mass="27077">MENFFRLDKYVSKFAGISRRDSRRFIKGGKVEVNGKIVKEPEYKVSKRDNVRLDNKKLEAFGNIYIALYKPSGYVSSRSSKEGRNVFELICAPYSKELSVAGRLDKDAEGLLLLSNDGSFVHKVISPKNNIEKEYIVELESEPDGDFIEKMNKPISCGDDILKAKKVTRLDGRKILLILTEGKFHEIKRMVKASGNKVTSIKRVRIGEFVLPEIFKPGDWKELKDFEVKKITGEIPGD</sequence>
<dbReference type="Gene3D" id="3.10.290.10">
    <property type="entry name" value="RNA-binding S4 domain"/>
    <property type="match status" value="1"/>
</dbReference>
<dbReference type="InterPro" id="IPR042092">
    <property type="entry name" value="PsdUridine_s_RsuA/RluB/E/F_cat"/>
</dbReference>
<evidence type="ECO:0000256" key="5">
    <source>
        <dbReference type="RuleBase" id="RU003887"/>
    </source>
</evidence>
<feature type="domain" description="RNA-binding S4" evidence="6">
    <location>
        <begin position="5"/>
        <end position="66"/>
    </location>
</feature>
<dbReference type="SUPFAM" id="SSF55174">
    <property type="entry name" value="Alpha-L RNA-binding motif"/>
    <property type="match status" value="1"/>
</dbReference>
<dbReference type="Pfam" id="PF00849">
    <property type="entry name" value="PseudoU_synth_2"/>
    <property type="match status" value="1"/>
</dbReference>
<dbReference type="Pfam" id="PF01479">
    <property type="entry name" value="S4"/>
    <property type="match status" value="1"/>
</dbReference>
<dbReference type="GO" id="GO:0000455">
    <property type="term" value="P:enzyme-directed rRNA pseudouridine synthesis"/>
    <property type="evidence" value="ECO:0007669"/>
    <property type="project" value="UniProtKB-ARBA"/>
</dbReference>
<comment type="caution">
    <text evidence="7">The sequence shown here is derived from an EMBL/GenBank/DDBJ whole genome shotgun (WGS) entry which is preliminary data.</text>
</comment>
<evidence type="ECO:0000313" key="8">
    <source>
        <dbReference type="Proteomes" id="UP000077339"/>
    </source>
</evidence>
<dbReference type="EMBL" id="JFHK01000004">
    <property type="protein sequence ID" value="OAA31401.1"/>
    <property type="molecule type" value="Genomic_DNA"/>
</dbReference>
<dbReference type="OrthoDB" id="9807213at2"/>
<dbReference type="Gene3D" id="3.30.70.580">
    <property type="entry name" value="Pseudouridine synthase I, catalytic domain, N-terminal subdomain"/>
    <property type="match status" value="1"/>
</dbReference>
<accession>A0A182C798</accession>
<dbReference type="RefSeq" id="WP_068346514.1">
    <property type="nucleotide sequence ID" value="NZ_JFHK01000004.1"/>
</dbReference>
<evidence type="ECO:0000259" key="6">
    <source>
        <dbReference type="SMART" id="SM00363"/>
    </source>
</evidence>
<evidence type="ECO:0000256" key="3">
    <source>
        <dbReference type="ARBA" id="ARBA00023235"/>
    </source>
</evidence>